<evidence type="ECO:0008006" key="3">
    <source>
        <dbReference type="Google" id="ProtNLM"/>
    </source>
</evidence>
<evidence type="ECO:0000313" key="2">
    <source>
        <dbReference type="Proteomes" id="UP000001822"/>
    </source>
</evidence>
<dbReference type="RefSeq" id="WP_011585782.1">
    <property type="nucleotide sequence ID" value="NC_008255.1"/>
</dbReference>
<dbReference type="PANTHER" id="PTHR35145">
    <property type="entry name" value="CYTOPLASMIC PROTEIN-RELATED"/>
    <property type="match status" value="1"/>
</dbReference>
<dbReference type="InterPro" id="IPR038056">
    <property type="entry name" value="YjbR-like_sf"/>
</dbReference>
<dbReference type="EMBL" id="CP000383">
    <property type="protein sequence ID" value="ABG59668.1"/>
    <property type="molecule type" value="Genomic_DNA"/>
</dbReference>
<name>A0A6N4STA4_CYTH3</name>
<proteinExistence type="predicted"/>
<dbReference type="InterPro" id="IPR007351">
    <property type="entry name" value="YjbR"/>
</dbReference>
<keyword evidence="2" id="KW-1185">Reference proteome</keyword>
<organism evidence="1 2">
    <name type="scientific">Cytophaga hutchinsonii (strain ATCC 33406 / DSM 1761 / CIP 103989 / NBRC 15051 / NCIMB 9469 / D465)</name>
    <dbReference type="NCBI Taxonomy" id="269798"/>
    <lineage>
        <taxon>Bacteria</taxon>
        <taxon>Pseudomonadati</taxon>
        <taxon>Bacteroidota</taxon>
        <taxon>Cytophagia</taxon>
        <taxon>Cytophagales</taxon>
        <taxon>Cytophagaceae</taxon>
        <taxon>Cytophaga</taxon>
    </lineage>
</organism>
<dbReference type="Pfam" id="PF04237">
    <property type="entry name" value="YjbR"/>
    <property type="match status" value="1"/>
</dbReference>
<dbReference type="OrthoDB" id="9789813at2"/>
<sequence length="117" mass="13561">MNIEHLRMYCLQKPGVEESFPFDESTLVFKVGGKIFLLLSLTSNPIQFNVKCDPEKAIELREAYDCVLPGYHMSKKHWNTIIHNGSVNDTYIKEWIDHSYDLVFSGLSKKIKEQLIP</sequence>
<evidence type="ECO:0000313" key="1">
    <source>
        <dbReference type="EMBL" id="ABG59668.1"/>
    </source>
</evidence>
<protein>
    <recommendedName>
        <fullName evidence="3">MmcQ-like protein</fullName>
    </recommendedName>
</protein>
<dbReference type="SUPFAM" id="SSF142906">
    <property type="entry name" value="YjbR-like"/>
    <property type="match status" value="1"/>
</dbReference>
<reference evidence="1 2" key="1">
    <citation type="journal article" date="2007" name="Appl. Environ. Microbiol.">
        <title>Genome sequence of the cellulolytic gliding bacterium Cytophaga hutchinsonii.</title>
        <authorList>
            <person name="Xie G."/>
            <person name="Bruce D.C."/>
            <person name="Challacombe J.F."/>
            <person name="Chertkov O."/>
            <person name="Detter J.C."/>
            <person name="Gilna P."/>
            <person name="Han C.S."/>
            <person name="Lucas S."/>
            <person name="Misra M."/>
            <person name="Myers G.L."/>
            <person name="Richardson P."/>
            <person name="Tapia R."/>
            <person name="Thayer N."/>
            <person name="Thompson L.S."/>
            <person name="Brettin T.S."/>
            <person name="Henrissat B."/>
            <person name="Wilson D.B."/>
            <person name="McBride M.J."/>
        </authorList>
    </citation>
    <scope>NUCLEOTIDE SEQUENCE [LARGE SCALE GENOMIC DNA]</scope>
    <source>
        <strain evidence="2">ATCC 33406 / DSM 1761 / CIP 103989 / NBRC 15051 / NCIMB 9469 / D465</strain>
    </source>
</reference>
<dbReference type="PANTHER" id="PTHR35145:SF1">
    <property type="entry name" value="CYTOPLASMIC PROTEIN"/>
    <property type="match status" value="1"/>
</dbReference>
<dbReference type="AlphaFoldDB" id="A0A6N4STA4"/>
<dbReference type="KEGG" id="chu:CHU_2412"/>
<dbReference type="InterPro" id="IPR058532">
    <property type="entry name" value="YjbR/MT2646/Rv2570-like"/>
</dbReference>
<gene>
    <name evidence="1" type="ordered locus">CHU_2412</name>
</gene>
<dbReference type="Proteomes" id="UP000001822">
    <property type="component" value="Chromosome"/>
</dbReference>
<dbReference type="Gene3D" id="3.90.1150.30">
    <property type="match status" value="1"/>
</dbReference>
<accession>A0A6N4STA4</accession>